<keyword evidence="1" id="KW-0472">Membrane</keyword>
<evidence type="ECO:0000256" key="1">
    <source>
        <dbReference type="SAM" id="Phobius"/>
    </source>
</evidence>
<feature type="transmembrane region" description="Helical" evidence="1">
    <location>
        <begin position="6"/>
        <end position="26"/>
    </location>
</feature>
<dbReference type="Proteomes" id="UP000019322">
    <property type="component" value="Chromosome"/>
</dbReference>
<sequence>MTLPFLHMSSFILSYFGVLGVTLFLYKSAEISIIALKKIND</sequence>
<evidence type="ECO:0000313" key="3">
    <source>
        <dbReference type="Proteomes" id="UP000019322"/>
    </source>
</evidence>
<protein>
    <submittedName>
        <fullName evidence="2">Membrane protein</fullName>
    </submittedName>
</protein>
<reference evidence="2 3" key="1">
    <citation type="journal article" date="2014" name="Environ. Microbiol.">
        <title>Insights into organohalide respiration and the versatile catabolism of Sulfurospirillum multivorans gained from comparative genomics and physiological studies.</title>
        <authorList>
            <person name="Goris T."/>
            <person name="Schubert T."/>
            <person name="Gadkari J."/>
            <person name="Wubet T."/>
            <person name="Tarkka M."/>
            <person name="Buscot F."/>
            <person name="Adrian L."/>
            <person name="Diekert G."/>
        </authorList>
    </citation>
    <scope>NUCLEOTIDE SEQUENCE [LARGE SCALE GENOMIC DNA]</scope>
    <source>
        <strain evidence="3">DM 12446 / JCM 15788 / NBRC 109480</strain>
    </source>
</reference>
<evidence type="ECO:0000313" key="2">
    <source>
        <dbReference type="EMBL" id="AHJ12433.1"/>
    </source>
</evidence>
<dbReference type="AlphaFoldDB" id="A0AA86AMZ4"/>
<gene>
    <name evidence="2" type="ORF">SMUL_1168</name>
</gene>
<name>A0AA86AMZ4_SULMK</name>
<proteinExistence type="predicted"/>
<accession>A0AA86AMZ4</accession>
<keyword evidence="1" id="KW-0812">Transmembrane</keyword>
<keyword evidence="1" id="KW-1133">Transmembrane helix</keyword>
<dbReference type="EMBL" id="CP007201">
    <property type="protein sequence ID" value="AHJ12433.1"/>
    <property type="molecule type" value="Genomic_DNA"/>
</dbReference>
<organism evidence="2 3">
    <name type="scientific">Sulfurospirillum multivorans (strain DM 12446 / JCM 15788 / NBRC 109480)</name>
    <dbReference type="NCBI Taxonomy" id="1150621"/>
    <lineage>
        <taxon>Bacteria</taxon>
        <taxon>Pseudomonadati</taxon>
        <taxon>Campylobacterota</taxon>
        <taxon>Epsilonproteobacteria</taxon>
        <taxon>Campylobacterales</taxon>
        <taxon>Sulfurospirillaceae</taxon>
        <taxon>Sulfurospirillum</taxon>
    </lineage>
</organism>
<dbReference type="KEGG" id="smul:SMUL_1168"/>